<evidence type="ECO:0000256" key="2">
    <source>
        <dbReference type="ARBA" id="ARBA00005466"/>
    </source>
</evidence>
<name>A0ABR1JIK0_9AGAR</name>
<dbReference type="EMBL" id="JBANRG010000011">
    <property type="protein sequence ID" value="KAK7462241.1"/>
    <property type="molecule type" value="Genomic_DNA"/>
</dbReference>
<dbReference type="Gene3D" id="3.40.462.20">
    <property type="match status" value="1"/>
</dbReference>
<dbReference type="Gene3D" id="3.30.465.10">
    <property type="match status" value="1"/>
</dbReference>
<evidence type="ECO:0000256" key="3">
    <source>
        <dbReference type="ARBA" id="ARBA00022630"/>
    </source>
</evidence>
<feature type="chain" id="PRO_5046381523" description="FAD-binding PCMH-type domain-containing protein" evidence="6">
    <location>
        <begin position="23"/>
        <end position="514"/>
    </location>
</feature>
<keyword evidence="5" id="KW-0560">Oxidoreductase</keyword>
<proteinExistence type="inferred from homology"/>
<gene>
    <name evidence="8" type="ORF">VKT23_007846</name>
</gene>
<dbReference type="Pfam" id="PF01565">
    <property type="entry name" value="FAD_binding_4"/>
    <property type="match status" value="1"/>
</dbReference>
<accession>A0ABR1JIK0</accession>
<evidence type="ECO:0000313" key="8">
    <source>
        <dbReference type="EMBL" id="KAK7462241.1"/>
    </source>
</evidence>
<evidence type="ECO:0000256" key="1">
    <source>
        <dbReference type="ARBA" id="ARBA00001974"/>
    </source>
</evidence>
<dbReference type="InterPro" id="IPR016169">
    <property type="entry name" value="FAD-bd_PCMH_sub2"/>
</dbReference>
<sequence length="514" mass="55604">MHSLLSALVLVFVLQVGPLVSCLEQRDTYSIKKDLGGIRTIFPGDPDYRSASTTYNHRFELNPFAISFPSNAQQVSTLIKVGAANHLRVVAKSGGHSYIANGVGGKDGALVVDLSELKDITVDPETFNARIETGNLLGEVALKLNDHGRALPHGRCVYVGIGGHSGFGGWGHSSRMWGLTLDNILSATVVLANGTIVTASEDSQPNLFWGIRGSSASFGIVTSIIVRTFPVPEGGTFFQLAWDMDIPTATSTFSSWQSFALSSSLPTSFGGELALFKGSAYGRVLVGFLGSYYGSPNQADFNKTVEPFVSGLPANELDPRSVLVTGSWIEVLAAAAVPTGVLNTTAAGKESNDTYYAKSLMTPQDVPLTEEAMGALMQYLGTVGFESDTFWHVEIELYGGVDSAINAVPLDSTAFAHRNTLFTFQPYASTADFLPPFPEEAFGFVDGMVSSVTSNMPDDWDFGAYPNYIDDRLPDWQRLYYSAHYHRLQDLKASVDPTNVFRFPTAIEEPVHRV</sequence>
<reference evidence="8 9" key="1">
    <citation type="submission" date="2024-01" db="EMBL/GenBank/DDBJ databases">
        <title>A draft genome for the cacao thread blight pathogen Marasmiellus scandens.</title>
        <authorList>
            <person name="Baruah I.K."/>
            <person name="Leung J."/>
            <person name="Bukari Y."/>
            <person name="Amoako-Attah I."/>
            <person name="Meinhardt L.W."/>
            <person name="Bailey B.A."/>
            <person name="Cohen S.P."/>
        </authorList>
    </citation>
    <scope>NUCLEOTIDE SEQUENCE [LARGE SCALE GENOMIC DNA]</scope>
    <source>
        <strain evidence="8 9">GH-19</strain>
    </source>
</reference>
<dbReference type="PANTHER" id="PTHR42973:SF39">
    <property type="entry name" value="FAD-BINDING PCMH-TYPE DOMAIN-CONTAINING PROTEIN"/>
    <property type="match status" value="1"/>
</dbReference>
<organism evidence="8 9">
    <name type="scientific">Marasmiellus scandens</name>
    <dbReference type="NCBI Taxonomy" id="2682957"/>
    <lineage>
        <taxon>Eukaryota</taxon>
        <taxon>Fungi</taxon>
        <taxon>Dikarya</taxon>
        <taxon>Basidiomycota</taxon>
        <taxon>Agaricomycotina</taxon>
        <taxon>Agaricomycetes</taxon>
        <taxon>Agaricomycetidae</taxon>
        <taxon>Agaricales</taxon>
        <taxon>Marasmiineae</taxon>
        <taxon>Omphalotaceae</taxon>
        <taxon>Marasmiellus</taxon>
    </lineage>
</organism>
<dbReference type="InterPro" id="IPR050416">
    <property type="entry name" value="FAD-linked_Oxidoreductase"/>
</dbReference>
<comment type="similarity">
    <text evidence="2">Belongs to the oxygen-dependent FAD-linked oxidoreductase family.</text>
</comment>
<dbReference type="InterPro" id="IPR016166">
    <property type="entry name" value="FAD-bd_PCMH"/>
</dbReference>
<dbReference type="InterPro" id="IPR006094">
    <property type="entry name" value="Oxid_FAD_bind_N"/>
</dbReference>
<dbReference type="PANTHER" id="PTHR42973">
    <property type="entry name" value="BINDING OXIDOREDUCTASE, PUTATIVE (AFU_ORTHOLOGUE AFUA_1G17690)-RELATED"/>
    <property type="match status" value="1"/>
</dbReference>
<dbReference type="Pfam" id="PF08031">
    <property type="entry name" value="BBE"/>
    <property type="match status" value="1"/>
</dbReference>
<comment type="cofactor">
    <cofactor evidence="1">
        <name>FAD</name>
        <dbReference type="ChEBI" id="CHEBI:57692"/>
    </cofactor>
</comment>
<feature type="domain" description="FAD-binding PCMH-type" evidence="7">
    <location>
        <begin position="59"/>
        <end position="231"/>
    </location>
</feature>
<evidence type="ECO:0000256" key="4">
    <source>
        <dbReference type="ARBA" id="ARBA00022827"/>
    </source>
</evidence>
<evidence type="ECO:0000313" key="9">
    <source>
        <dbReference type="Proteomes" id="UP001498398"/>
    </source>
</evidence>
<comment type="caution">
    <text evidence="8">The sequence shown here is derived from an EMBL/GenBank/DDBJ whole genome shotgun (WGS) entry which is preliminary data.</text>
</comment>
<protein>
    <recommendedName>
        <fullName evidence="7">FAD-binding PCMH-type domain-containing protein</fullName>
    </recommendedName>
</protein>
<keyword evidence="9" id="KW-1185">Reference proteome</keyword>
<dbReference type="PROSITE" id="PS51387">
    <property type="entry name" value="FAD_PCMH"/>
    <property type="match status" value="1"/>
</dbReference>
<keyword evidence="4" id="KW-0274">FAD</keyword>
<keyword evidence="6" id="KW-0732">Signal</keyword>
<dbReference type="Proteomes" id="UP001498398">
    <property type="component" value="Unassembled WGS sequence"/>
</dbReference>
<dbReference type="InterPro" id="IPR012951">
    <property type="entry name" value="BBE"/>
</dbReference>
<evidence type="ECO:0000259" key="7">
    <source>
        <dbReference type="PROSITE" id="PS51387"/>
    </source>
</evidence>
<evidence type="ECO:0000256" key="5">
    <source>
        <dbReference type="ARBA" id="ARBA00023002"/>
    </source>
</evidence>
<dbReference type="InterPro" id="IPR036318">
    <property type="entry name" value="FAD-bd_PCMH-like_sf"/>
</dbReference>
<dbReference type="SUPFAM" id="SSF56176">
    <property type="entry name" value="FAD-binding/transporter-associated domain-like"/>
    <property type="match status" value="1"/>
</dbReference>
<feature type="signal peptide" evidence="6">
    <location>
        <begin position="1"/>
        <end position="22"/>
    </location>
</feature>
<keyword evidence="3" id="KW-0285">Flavoprotein</keyword>
<evidence type="ECO:0000256" key="6">
    <source>
        <dbReference type="SAM" id="SignalP"/>
    </source>
</evidence>